<gene>
    <name evidence="1" type="ORF">O9U_09700</name>
</gene>
<organism evidence="1 2">
    <name type="scientific">Lactococcus lactis subsp. lactis A12</name>
    <dbReference type="NCBI Taxonomy" id="1137134"/>
    <lineage>
        <taxon>Bacteria</taxon>
        <taxon>Bacillati</taxon>
        <taxon>Bacillota</taxon>
        <taxon>Bacilli</taxon>
        <taxon>Lactobacillales</taxon>
        <taxon>Streptococcaceae</taxon>
        <taxon>Lactococcus</taxon>
    </lineage>
</organism>
<reference evidence="1 2" key="1">
    <citation type="journal article" date="2013" name="Appl. Environ. Microbiol.">
        <title>The Carbohydrate Metabolism Signature of Lactococcus lactis Strain A12 Reveals Its Sourdough Ecosystem Origin.</title>
        <authorList>
            <person name="Passerini D."/>
            <person name="Coddeville M."/>
            <person name="Le Bourgeois P."/>
            <person name="Loubiere P."/>
            <person name="Ritzenthaler P."/>
            <person name="Fontagne-Faucher C."/>
            <person name="Daveran-Mingot M.L."/>
            <person name="Cocaign-Bousquet M."/>
        </authorList>
    </citation>
    <scope>NUCLEOTIDE SEQUENCE [LARGE SCALE GENOMIC DNA]</scope>
    <source>
        <strain evidence="1 2">A12</strain>
    </source>
</reference>
<evidence type="ECO:0000313" key="1">
    <source>
        <dbReference type="EMBL" id="CDG04149.1"/>
    </source>
</evidence>
<dbReference type="AlphaFoldDB" id="S6F5S3"/>
<accession>S6F5S3</accession>
<name>S6F5S3_LACLL</name>
<sequence>MMKFSQVQDLEYLFKRLKINKNIVFYLNGRLATAKFINYDEHGSPIKFYTRGTWVGYHKEYRFDDIYNSYFDHFVASTISYDNPSWVNTPLFALQILSNFVQEREAIKSEFKHILYNVRFLDSEESYDFYLLDNDYDFEILSLID</sequence>
<comment type="caution">
    <text evidence="1">The sequence shown here is derived from an EMBL/GenBank/DDBJ whole genome shotgun (WGS) entry which is preliminary data.</text>
</comment>
<proteinExistence type="predicted"/>
<dbReference type="Proteomes" id="UP000015361">
    <property type="component" value="Unassembled WGS sequence"/>
</dbReference>
<evidence type="ECO:0000313" key="2">
    <source>
        <dbReference type="Proteomes" id="UP000015361"/>
    </source>
</evidence>
<protein>
    <submittedName>
        <fullName evidence="1">Uncharacterized protein</fullName>
    </submittedName>
</protein>
<dbReference type="EMBL" id="CBLU010000006">
    <property type="protein sequence ID" value="CDG04149.1"/>
    <property type="molecule type" value="Genomic_DNA"/>
</dbReference>